<dbReference type="RefSeq" id="WP_136836361.1">
    <property type="nucleotide sequence ID" value="NZ_SWBQ01000003.1"/>
</dbReference>
<dbReference type="Gene3D" id="1.20.1250.20">
    <property type="entry name" value="MFS general substrate transporter like domains"/>
    <property type="match status" value="2"/>
</dbReference>
<dbReference type="GO" id="GO:0005886">
    <property type="term" value="C:plasma membrane"/>
    <property type="evidence" value="ECO:0007669"/>
    <property type="project" value="UniProtKB-SubCell"/>
</dbReference>
<evidence type="ECO:0000256" key="3">
    <source>
        <dbReference type="ARBA" id="ARBA00022475"/>
    </source>
</evidence>
<dbReference type="PROSITE" id="PS01022">
    <property type="entry name" value="PTR2_1"/>
    <property type="match status" value="1"/>
</dbReference>
<accession>A0A4U1CFY4</accession>
<dbReference type="GO" id="GO:0006857">
    <property type="term" value="P:oligopeptide transport"/>
    <property type="evidence" value="ECO:0007669"/>
    <property type="project" value="InterPro"/>
</dbReference>
<dbReference type="Pfam" id="PF00854">
    <property type="entry name" value="PTR2"/>
    <property type="match status" value="2"/>
</dbReference>
<feature type="transmembrane region" description="Helical" evidence="8">
    <location>
        <begin position="36"/>
        <end position="56"/>
    </location>
</feature>
<feature type="transmembrane region" description="Helical" evidence="8">
    <location>
        <begin position="280"/>
        <end position="299"/>
    </location>
</feature>
<evidence type="ECO:0000313" key="10">
    <source>
        <dbReference type="EMBL" id="TKC06102.1"/>
    </source>
</evidence>
<keyword evidence="2" id="KW-0813">Transport</keyword>
<sequence length="589" mass="65298">MNTKNLDTPNNFFESKVLGHPAGLFVLFFTEMWERFSYYGMRALLVLFLTTTLTDANPGWGWPREHALAIYGSYTGLAYLTPILGGYIADRIIGYRWAVIVGALLMTLGHLSMAIEIDHLFMYLGLGLLVIGNGFFKPNMTSIVAQMYKEHPEKKDGAYTIFYMGVNSGAFLGMLLCGYIGESPEWGWSYGFGLAGIFMFIGMLQFYFTQGIFGNIGLKPVADKIDEESTNLEESTRNPFSKFDLVLIGLISVIGLSWIINDPVSKITSMNLYNFKVGSMEGSNFMITVALLLFVFILIKRISQYTPKLRDKMIAVVVLGFITVFFWASFEQAGGSMTIFAKDYTARILTGDSKVIFNVVNTLITVIPLLIISYVLFRLFSKTFAKYAFGNIILASGFIIIWGIVIYMLSNQYSEIKSEVPATWFGILNSLFIISLAPLVSKIWESKYNPSATVKNGLGMILLGIGFAALAYGASTIPQGATVAQVSMMWLVLAYLFHTLGELFISPVGLSYVSKLVPGRMIAIMFGIWYLAIAIGNKIAGTMGGMIDEITSKYSMTTFFLIFTFIPVGLGVVIILLTPVMKKLMHGVK</sequence>
<dbReference type="Proteomes" id="UP000307244">
    <property type="component" value="Unassembled WGS sequence"/>
</dbReference>
<dbReference type="InterPro" id="IPR036259">
    <property type="entry name" value="MFS_trans_sf"/>
</dbReference>
<feature type="transmembrane region" description="Helical" evidence="8">
    <location>
        <begin position="487"/>
        <end position="510"/>
    </location>
</feature>
<name>A0A4U1CFY4_9SPHI</name>
<evidence type="ECO:0000256" key="8">
    <source>
        <dbReference type="SAM" id="Phobius"/>
    </source>
</evidence>
<protein>
    <submittedName>
        <fullName evidence="10">Peptide MFS transporter</fullName>
    </submittedName>
</protein>
<evidence type="ECO:0000256" key="6">
    <source>
        <dbReference type="ARBA" id="ARBA00022989"/>
    </source>
</evidence>
<comment type="subcellular location">
    <subcellularLocation>
        <location evidence="1">Cell membrane</location>
        <topology evidence="1">Multi-pass membrane protein</topology>
    </subcellularLocation>
</comment>
<feature type="transmembrane region" description="Helical" evidence="8">
    <location>
        <begin position="389"/>
        <end position="410"/>
    </location>
</feature>
<dbReference type="PROSITE" id="PS50850">
    <property type="entry name" value="MFS"/>
    <property type="match status" value="1"/>
</dbReference>
<feature type="transmembrane region" description="Helical" evidence="8">
    <location>
        <begin position="157"/>
        <end position="181"/>
    </location>
</feature>
<dbReference type="EMBL" id="SWBQ01000003">
    <property type="protein sequence ID" value="TKC06102.1"/>
    <property type="molecule type" value="Genomic_DNA"/>
</dbReference>
<feature type="transmembrane region" description="Helical" evidence="8">
    <location>
        <begin position="522"/>
        <end position="540"/>
    </location>
</feature>
<dbReference type="InterPro" id="IPR020846">
    <property type="entry name" value="MFS_dom"/>
</dbReference>
<dbReference type="SUPFAM" id="SSF103473">
    <property type="entry name" value="MFS general substrate transporter"/>
    <property type="match status" value="1"/>
</dbReference>
<feature type="transmembrane region" description="Helical" evidence="8">
    <location>
        <begin position="456"/>
        <end position="475"/>
    </location>
</feature>
<feature type="transmembrane region" description="Helical" evidence="8">
    <location>
        <begin position="422"/>
        <end position="444"/>
    </location>
</feature>
<dbReference type="NCBIfam" id="TIGR00924">
    <property type="entry name" value="yjdL_sub1_fam"/>
    <property type="match status" value="1"/>
</dbReference>
<comment type="caution">
    <text evidence="10">The sequence shown here is derived from an EMBL/GenBank/DDBJ whole genome shotgun (WGS) entry which is preliminary data.</text>
</comment>
<proteinExistence type="predicted"/>
<feature type="transmembrane region" description="Helical" evidence="8">
    <location>
        <begin position="95"/>
        <end position="114"/>
    </location>
</feature>
<dbReference type="PANTHER" id="PTHR23517:SF15">
    <property type="entry name" value="PROTON-DEPENDENT OLIGOPEPTIDE FAMILY TRANSPORT PROTEIN"/>
    <property type="match status" value="1"/>
</dbReference>
<feature type="transmembrane region" description="Helical" evidence="8">
    <location>
        <begin position="120"/>
        <end position="136"/>
    </location>
</feature>
<keyword evidence="7 8" id="KW-0472">Membrane</keyword>
<dbReference type="InterPro" id="IPR000109">
    <property type="entry name" value="POT_fam"/>
</dbReference>
<feature type="transmembrane region" description="Helical" evidence="8">
    <location>
        <begin position="560"/>
        <end position="580"/>
    </location>
</feature>
<gene>
    <name evidence="10" type="ORF">FA047_12305</name>
</gene>
<organism evidence="10 11">
    <name type="scientific">Pedobacter frigoris</name>
    <dbReference type="NCBI Taxonomy" id="2571272"/>
    <lineage>
        <taxon>Bacteria</taxon>
        <taxon>Pseudomonadati</taxon>
        <taxon>Bacteroidota</taxon>
        <taxon>Sphingobacteriia</taxon>
        <taxon>Sphingobacteriales</taxon>
        <taxon>Sphingobacteriaceae</taxon>
        <taxon>Pedobacter</taxon>
    </lineage>
</organism>
<keyword evidence="6 8" id="KW-1133">Transmembrane helix</keyword>
<dbReference type="InterPro" id="IPR005279">
    <property type="entry name" value="Dipep/tripep_permease"/>
</dbReference>
<evidence type="ECO:0000256" key="5">
    <source>
        <dbReference type="ARBA" id="ARBA00022856"/>
    </source>
</evidence>
<evidence type="ECO:0000256" key="1">
    <source>
        <dbReference type="ARBA" id="ARBA00004651"/>
    </source>
</evidence>
<evidence type="ECO:0000313" key="11">
    <source>
        <dbReference type="Proteomes" id="UP000307244"/>
    </source>
</evidence>
<feature type="transmembrane region" description="Helical" evidence="8">
    <location>
        <begin position="187"/>
        <end position="208"/>
    </location>
</feature>
<evidence type="ECO:0000259" key="9">
    <source>
        <dbReference type="PROSITE" id="PS50850"/>
    </source>
</evidence>
<feature type="transmembrane region" description="Helical" evidence="8">
    <location>
        <begin position="243"/>
        <end position="260"/>
    </location>
</feature>
<dbReference type="InterPro" id="IPR018456">
    <property type="entry name" value="PTR2_symporter_CS"/>
</dbReference>
<evidence type="ECO:0000256" key="7">
    <source>
        <dbReference type="ARBA" id="ARBA00023136"/>
    </source>
</evidence>
<keyword evidence="11" id="KW-1185">Reference proteome</keyword>
<dbReference type="AlphaFoldDB" id="A0A4U1CFY4"/>
<keyword evidence="5" id="KW-0653">Protein transport</keyword>
<evidence type="ECO:0000256" key="4">
    <source>
        <dbReference type="ARBA" id="ARBA00022692"/>
    </source>
</evidence>
<feature type="domain" description="Major facilitator superfamily (MFS) profile" evidence="9">
    <location>
        <begin position="23"/>
        <end position="582"/>
    </location>
</feature>
<feature type="transmembrane region" description="Helical" evidence="8">
    <location>
        <begin position="68"/>
        <end position="88"/>
    </location>
</feature>
<dbReference type="CDD" id="cd17346">
    <property type="entry name" value="MFS_DtpA_like"/>
    <property type="match status" value="1"/>
</dbReference>
<keyword evidence="3" id="KW-1003">Cell membrane</keyword>
<feature type="transmembrane region" description="Helical" evidence="8">
    <location>
        <begin position="311"/>
        <end position="330"/>
    </location>
</feature>
<reference evidence="10 11" key="1">
    <citation type="submission" date="2019-04" db="EMBL/GenBank/DDBJ databases">
        <title>Pedobacter sp. RP-3-15 sp. nov., isolated from Arctic soil.</title>
        <authorList>
            <person name="Dahal R.H."/>
            <person name="Kim D.-U."/>
        </authorList>
    </citation>
    <scope>NUCLEOTIDE SEQUENCE [LARGE SCALE GENOMIC DNA]</scope>
    <source>
        <strain evidence="10 11">RP-3-15</strain>
    </source>
</reference>
<dbReference type="OrthoDB" id="9772725at2"/>
<keyword evidence="4 8" id="KW-0812">Transmembrane</keyword>
<feature type="transmembrane region" description="Helical" evidence="8">
    <location>
        <begin position="355"/>
        <end position="377"/>
    </location>
</feature>
<dbReference type="PANTHER" id="PTHR23517">
    <property type="entry name" value="RESISTANCE PROTEIN MDTM, PUTATIVE-RELATED-RELATED"/>
    <property type="match status" value="1"/>
</dbReference>
<evidence type="ECO:0000256" key="2">
    <source>
        <dbReference type="ARBA" id="ARBA00022448"/>
    </source>
</evidence>
<keyword evidence="5" id="KW-0571">Peptide transport</keyword>
<dbReference type="InterPro" id="IPR050171">
    <property type="entry name" value="MFS_Transporters"/>
</dbReference>
<dbReference type="GO" id="GO:1904680">
    <property type="term" value="F:peptide transmembrane transporter activity"/>
    <property type="evidence" value="ECO:0007669"/>
    <property type="project" value="InterPro"/>
</dbReference>